<protein>
    <recommendedName>
        <fullName evidence="10">TspO protein</fullName>
    </recommendedName>
</protein>
<reference evidence="8" key="2">
    <citation type="submission" date="2020-09" db="EMBL/GenBank/DDBJ databases">
        <authorList>
            <person name="Sun Q."/>
            <person name="Zhou Y."/>
        </authorList>
    </citation>
    <scope>NUCLEOTIDE SEQUENCE</scope>
    <source>
        <strain evidence="8">CGMCC 1.12919</strain>
    </source>
</reference>
<evidence type="ECO:0000313" key="9">
    <source>
        <dbReference type="Proteomes" id="UP000637002"/>
    </source>
</evidence>
<dbReference type="PANTHER" id="PTHR10057:SF0">
    <property type="entry name" value="TRANSLOCATOR PROTEIN"/>
    <property type="match status" value="1"/>
</dbReference>
<evidence type="ECO:0000256" key="7">
    <source>
        <dbReference type="SAM" id="Phobius"/>
    </source>
</evidence>
<accession>A0A916UZE8</accession>
<comment type="caution">
    <text evidence="8">The sequence shown here is derived from an EMBL/GenBank/DDBJ whole genome shotgun (WGS) entry which is preliminary data.</text>
</comment>
<feature type="region of interest" description="Disordered" evidence="6">
    <location>
        <begin position="1"/>
        <end position="39"/>
    </location>
</feature>
<dbReference type="Pfam" id="PF03073">
    <property type="entry name" value="TspO_MBR"/>
    <property type="match status" value="1"/>
</dbReference>
<dbReference type="AlphaFoldDB" id="A0A916UZE8"/>
<gene>
    <name evidence="8" type="ORF">GCM10010994_58450</name>
</gene>
<dbReference type="InterPro" id="IPR004307">
    <property type="entry name" value="TspO_MBR"/>
</dbReference>
<dbReference type="PANTHER" id="PTHR10057">
    <property type="entry name" value="PERIPHERAL-TYPE BENZODIAZEPINE RECEPTOR"/>
    <property type="match status" value="1"/>
</dbReference>
<organism evidence="8 9">
    <name type="scientific">Chelatococcus reniformis</name>
    <dbReference type="NCBI Taxonomy" id="1494448"/>
    <lineage>
        <taxon>Bacteria</taxon>
        <taxon>Pseudomonadati</taxon>
        <taxon>Pseudomonadota</taxon>
        <taxon>Alphaproteobacteria</taxon>
        <taxon>Hyphomicrobiales</taxon>
        <taxon>Chelatococcaceae</taxon>
        <taxon>Chelatococcus</taxon>
    </lineage>
</organism>
<feature type="transmembrane region" description="Helical" evidence="7">
    <location>
        <begin position="170"/>
        <end position="192"/>
    </location>
</feature>
<keyword evidence="5 7" id="KW-0472">Membrane</keyword>
<comment type="subcellular location">
    <subcellularLocation>
        <location evidence="1">Membrane</location>
        <topology evidence="1">Multi-pass membrane protein</topology>
    </subcellularLocation>
</comment>
<dbReference type="GO" id="GO:0033013">
    <property type="term" value="P:tetrapyrrole metabolic process"/>
    <property type="evidence" value="ECO:0007669"/>
    <property type="project" value="UniProtKB-ARBA"/>
</dbReference>
<evidence type="ECO:0000256" key="5">
    <source>
        <dbReference type="ARBA" id="ARBA00023136"/>
    </source>
</evidence>
<keyword evidence="3 7" id="KW-0812">Transmembrane</keyword>
<feature type="transmembrane region" description="Helical" evidence="7">
    <location>
        <begin position="46"/>
        <end position="65"/>
    </location>
</feature>
<evidence type="ECO:0000256" key="3">
    <source>
        <dbReference type="ARBA" id="ARBA00022692"/>
    </source>
</evidence>
<keyword evidence="9" id="KW-1185">Reference proteome</keyword>
<name>A0A916UZE8_9HYPH</name>
<evidence type="ECO:0000256" key="6">
    <source>
        <dbReference type="SAM" id="MobiDB-lite"/>
    </source>
</evidence>
<feature type="compositionally biased region" description="Pro residues" evidence="6">
    <location>
        <begin position="9"/>
        <end position="19"/>
    </location>
</feature>
<feature type="transmembrane region" description="Helical" evidence="7">
    <location>
        <begin position="118"/>
        <end position="139"/>
    </location>
</feature>
<dbReference type="CDD" id="cd15904">
    <property type="entry name" value="TSPO_MBR"/>
    <property type="match status" value="1"/>
</dbReference>
<dbReference type="FunFam" id="1.20.1260.100:FF:000001">
    <property type="entry name" value="translocator protein 2"/>
    <property type="match status" value="1"/>
</dbReference>
<sequence>MRDAHPGDPQTPLPRPPLGPHEGPGSGNAEPAHAPGGARPSPLARLAAAVLPVVAASVLGQVATYPNIESWYAGLTKASFNPPDWVFAPVWTALFALMAFAVWRILRLPADRPGRTTALAAFFVQLALNATWPWMFFAARNPPLGLANIVVQLAAILVAIALFRRLDRAAAWLLVPLAAWVAFAALLNLAVWRLNG</sequence>
<proteinExistence type="inferred from homology"/>
<dbReference type="EMBL" id="BMGG01000013">
    <property type="protein sequence ID" value="GGC92944.1"/>
    <property type="molecule type" value="Genomic_DNA"/>
</dbReference>
<dbReference type="InterPro" id="IPR038330">
    <property type="entry name" value="TspO/MBR-related_sf"/>
</dbReference>
<feature type="transmembrane region" description="Helical" evidence="7">
    <location>
        <begin position="85"/>
        <end position="106"/>
    </location>
</feature>
<evidence type="ECO:0000256" key="4">
    <source>
        <dbReference type="ARBA" id="ARBA00022989"/>
    </source>
</evidence>
<evidence type="ECO:0000313" key="8">
    <source>
        <dbReference type="EMBL" id="GGC92944.1"/>
    </source>
</evidence>
<reference evidence="8" key="1">
    <citation type="journal article" date="2014" name="Int. J. Syst. Evol. Microbiol.">
        <title>Complete genome sequence of Corynebacterium casei LMG S-19264T (=DSM 44701T), isolated from a smear-ripened cheese.</title>
        <authorList>
            <consortium name="US DOE Joint Genome Institute (JGI-PGF)"/>
            <person name="Walter F."/>
            <person name="Albersmeier A."/>
            <person name="Kalinowski J."/>
            <person name="Ruckert C."/>
        </authorList>
    </citation>
    <scope>NUCLEOTIDE SEQUENCE</scope>
    <source>
        <strain evidence="8">CGMCC 1.12919</strain>
    </source>
</reference>
<dbReference type="Proteomes" id="UP000637002">
    <property type="component" value="Unassembled WGS sequence"/>
</dbReference>
<keyword evidence="4 7" id="KW-1133">Transmembrane helix</keyword>
<evidence type="ECO:0000256" key="2">
    <source>
        <dbReference type="ARBA" id="ARBA00007524"/>
    </source>
</evidence>
<dbReference type="Gene3D" id="1.20.1260.100">
    <property type="entry name" value="TspO/MBR protein"/>
    <property type="match status" value="1"/>
</dbReference>
<comment type="similarity">
    <text evidence="2">Belongs to the TspO/BZRP family.</text>
</comment>
<feature type="transmembrane region" description="Helical" evidence="7">
    <location>
        <begin position="145"/>
        <end position="163"/>
    </location>
</feature>
<dbReference type="GO" id="GO:0016020">
    <property type="term" value="C:membrane"/>
    <property type="evidence" value="ECO:0007669"/>
    <property type="project" value="UniProtKB-SubCell"/>
</dbReference>
<dbReference type="RefSeq" id="WP_188612723.1">
    <property type="nucleotide sequence ID" value="NZ_BMGG01000013.1"/>
</dbReference>
<evidence type="ECO:0000256" key="1">
    <source>
        <dbReference type="ARBA" id="ARBA00004141"/>
    </source>
</evidence>
<evidence type="ECO:0008006" key="10">
    <source>
        <dbReference type="Google" id="ProtNLM"/>
    </source>
</evidence>